<dbReference type="PROSITE" id="PS00678">
    <property type="entry name" value="WD_REPEATS_1"/>
    <property type="match status" value="1"/>
</dbReference>
<evidence type="ECO:0000313" key="8">
    <source>
        <dbReference type="EMBL" id="KAH7078403.1"/>
    </source>
</evidence>
<dbReference type="InterPro" id="IPR036322">
    <property type="entry name" value="WD40_repeat_dom_sf"/>
</dbReference>
<dbReference type="GO" id="GO:0030488">
    <property type="term" value="P:tRNA methylation"/>
    <property type="evidence" value="ECO:0007669"/>
    <property type="project" value="TreeGrafter"/>
</dbReference>
<dbReference type="Proteomes" id="UP000813461">
    <property type="component" value="Unassembled WGS sequence"/>
</dbReference>
<evidence type="ECO:0000256" key="5">
    <source>
        <dbReference type="ARBA" id="ARBA00022737"/>
    </source>
</evidence>
<reference evidence="8" key="1">
    <citation type="journal article" date="2021" name="Nat. Commun.">
        <title>Genetic determinants of endophytism in the Arabidopsis root mycobiome.</title>
        <authorList>
            <person name="Mesny F."/>
            <person name="Miyauchi S."/>
            <person name="Thiergart T."/>
            <person name="Pickel B."/>
            <person name="Atanasova L."/>
            <person name="Karlsson M."/>
            <person name="Huettel B."/>
            <person name="Barry K.W."/>
            <person name="Haridas S."/>
            <person name="Chen C."/>
            <person name="Bauer D."/>
            <person name="Andreopoulos W."/>
            <person name="Pangilinan J."/>
            <person name="LaButti K."/>
            <person name="Riley R."/>
            <person name="Lipzen A."/>
            <person name="Clum A."/>
            <person name="Drula E."/>
            <person name="Henrissat B."/>
            <person name="Kohler A."/>
            <person name="Grigoriev I.V."/>
            <person name="Martin F.M."/>
            <person name="Hacquard S."/>
        </authorList>
    </citation>
    <scope>NUCLEOTIDE SEQUENCE</scope>
    <source>
        <strain evidence="8">MPI-SDFR-AT-0120</strain>
    </source>
</reference>
<dbReference type="PANTHER" id="PTHR14344">
    <property type="entry name" value="WD REPEAT PROTEIN"/>
    <property type="match status" value="1"/>
</dbReference>
<feature type="repeat" description="WD" evidence="7">
    <location>
        <begin position="216"/>
        <end position="266"/>
    </location>
</feature>
<name>A0A8K0R0K3_9PLEO</name>
<evidence type="ECO:0000256" key="6">
    <source>
        <dbReference type="ARBA" id="ARBA00038255"/>
    </source>
</evidence>
<keyword evidence="9" id="KW-1185">Reference proteome</keyword>
<dbReference type="Pfam" id="PF00400">
    <property type="entry name" value="WD40"/>
    <property type="match status" value="3"/>
</dbReference>
<organism evidence="8 9">
    <name type="scientific">Paraphoma chrysanthemicola</name>
    <dbReference type="NCBI Taxonomy" id="798071"/>
    <lineage>
        <taxon>Eukaryota</taxon>
        <taxon>Fungi</taxon>
        <taxon>Dikarya</taxon>
        <taxon>Ascomycota</taxon>
        <taxon>Pezizomycotina</taxon>
        <taxon>Dothideomycetes</taxon>
        <taxon>Pleosporomycetidae</taxon>
        <taxon>Pleosporales</taxon>
        <taxon>Pleosporineae</taxon>
        <taxon>Phaeosphaeriaceae</taxon>
        <taxon>Paraphoma</taxon>
    </lineage>
</organism>
<dbReference type="OrthoDB" id="5594999at2759"/>
<accession>A0A8K0R0K3</accession>
<dbReference type="InterPro" id="IPR051973">
    <property type="entry name" value="tRNA_Anticodon_Mtase-Reg"/>
</dbReference>
<dbReference type="EMBL" id="JAGMVJ010000017">
    <property type="protein sequence ID" value="KAH7078403.1"/>
    <property type="molecule type" value="Genomic_DNA"/>
</dbReference>
<dbReference type="InterPro" id="IPR019775">
    <property type="entry name" value="WD40_repeat_CS"/>
</dbReference>
<evidence type="ECO:0000313" key="9">
    <source>
        <dbReference type="Proteomes" id="UP000813461"/>
    </source>
</evidence>
<comment type="subcellular location">
    <subcellularLocation>
        <location evidence="1">Cytoplasm</location>
    </subcellularLocation>
</comment>
<keyword evidence="3 7" id="KW-0853">WD repeat</keyword>
<dbReference type="InterPro" id="IPR015943">
    <property type="entry name" value="WD40/YVTN_repeat-like_dom_sf"/>
</dbReference>
<dbReference type="PANTHER" id="PTHR14344:SF3">
    <property type="entry name" value="WD REPEAT-CONTAINING PROTEIN 6"/>
    <property type="match status" value="1"/>
</dbReference>
<evidence type="ECO:0000256" key="1">
    <source>
        <dbReference type="ARBA" id="ARBA00004496"/>
    </source>
</evidence>
<feature type="repeat" description="WD" evidence="7">
    <location>
        <begin position="830"/>
        <end position="864"/>
    </location>
</feature>
<dbReference type="InterPro" id="IPR001680">
    <property type="entry name" value="WD40_rpt"/>
</dbReference>
<sequence length="1137" mass="123388">MPTLHHECTRVPVTALVSCGALLVAAEGPHLRFYHGESSRYIASERVFEAQAVHGASLYSIGHDGLIKLVIWGGSLVRALEVDLVTTAASQLHLEVRLSKVARASDWILDLAPRPNNVDNGKDQMQAMCIAVTAHNALVQINIDCWTTSTELHATSPLRLTELTSSSRSILYSAHVLCESAHCVLVAAGTAFGEIIYWSWSIEPGLKAKSSIHRIFLGHEGSIFGVRISERLPERRDQALQRVVASCSDDRTIRIWDVSDIEINSSHEDYSPQGAEIETERTRHTGFSNASFDTNPFSSSECLAIGWAHASRVWTLRFLKFASSERDLSLLSTGEDASARLWTLVENLGTGAQLPYKLVEQHCAAHHNGKNIWASDVLESAAGSSRVVCGAADAKITTYPINHKSKARELAVSDFVSLATPEHSRQDTDTSQPTHRSSKMAEFFRSYCFLNQESFLLTTNSGKVFTGALTSDASSAPSFLLSSARFIGQLDDLTGYSVCIGEPSNGVAFVAGIRGSIYVYTSASGLLSKLTTITGKIGEMFTAGTIVVGGRTIAPLLATIAGKTKATLLYVDLSTGCGPELLRAIDVPISEQLTGTLMTSITIASTSDTYYLYAGFRRGSVAVYSIPGYETEASSNATLLRVIEKVHGYETVTSLAWRESDENVAKGHLLSVGRDGTLAIHHVNMCIDFIEHVHNLALPIGPNIEGIYFQENHVLVHGFSNKRWVLYDVTSETEIMSVETGGAHRSWAFSPRMSEHGGGALIWTRASAMHISSQRGPNHEVVRPGGHGREIKSVAVSRGASGQLIATGAEDTGIKISEYREGELMCLKTLRKHTTGIQHLQWSENGEYLFSSGGCEEFYIWRVRKLSSGLGVGVVCESIYVPESEYSDLRIMSFDAQNRETGYDLAMVFSDSSIKVYRYNCDAAAKWQTLAKGVYFTSCLTQCMSFNPESLLTIGTDGHAVVWPFPSAGSTTTISTMSWQQPLQVHQSSSKSMTSCHVDASRELVVSGGDDGSLAILLLDRAWSVAAPATAHVNVPVLLSRTHASAVTACAVVSQNSSHYVLTSGNDQWVRLWQIEISDGDATMKGGDSVIKISRAGKTKTNVADVSSMAVLDTKIGEAKVLICGVGMEVMRVKWRS</sequence>
<keyword evidence="4" id="KW-0819">tRNA processing</keyword>
<dbReference type="GO" id="GO:0005737">
    <property type="term" value="C:cytoplasm"/>
    <property type="evidence" value="ECO:0007669"/>
    <property type="project" value="UniProtKB-SubCell"/>
</dbReference>
<dbReference type="AlphaFoldDB" id="A0A8K0R0K3"/>
<dbReference type="SUPFAM" id="SSF50978">
    <property type="entry name" value="WD40 repeat-like"/>
    <property type="match status" value="3"/>
</dbReference>
<dbReference type="SMART" id="SM00320">
    <property type="entry name" value="WD40"/>
    <property type="match status" value="7"/>
</dbReference>
<evidence type="ECO:0000256" key="3">
    <source>
        <dbReference type="ARBA" id="ARBA00022574"/>
    </source>
</evidence>
<evidence type="ECO:0000256" key="4">
    <source>
        <dbReference type="ARBA" id="ARBA00022694"/>
    </source>
</evidence>
<comment type="similarity">
    <text evidence="6">Belongs to the WD repeat WDR6 family.</text>
</comment>
<proteinExistence type="inferred from homology"/>
<keyword evidence="5" id="KW-0677">Repeat</keyword>
<gene>
    <name evidence="8" type="ORF">FB567DRAFT_533838</name>
</gene>
<dbReference type="PROSITE" id="PS50082">
    <property type="entry name" value="WD_REPEATS_2"/>
    <property type="match status" value="2"/>
</dbReference>
<dbReference type="Gene3D" id="2.130.10.10">
    <property type="entry name" value="YVTN repeat-like/Quinoprotein amine dehydrogenase"/>
    <property type="match status" value="3"/>
</dbReference>
<evidence type="ECO:0000256" key="7">
    <source>
        <dbReference type="PROSITE-ProRule" id="PRU00221"/>
    </source>
</evidence>
<keyword evidence="2" id="KW-0963">Cytoplasm</keyword>
<comment type="caution">
    <text evidence="8">The sequence shown here is derived from an EMBL/GenBank/DDBJ whole genome shotgun (WGS) entry which is preliminary data.</text>
</comment>
<evidence type="ECO:0000256" key="2">
    <source>
        <dbReference type="ARBA" id="ARBA00022490"/>
    </source>
</evidence>
<protein>
    <submittedName>
        <fullName evidence="8">WD domain-containing protein</fullName>
    </submittedName>
</protein>